<dbReference type="SUPFAM" id="SSF52540">
    <property type="entry name" value="P-loop containing nucleoside triphosphate hydrolases"/>
    <property type="match status" value="1"/>
</dbReference>
<comment type="caution">
    <text evidence="2">The sequence shown here is derived from an EMBL/GenBank/DDBJ whole genome shotgun (WGS) entry which is preliminary data.</text>
</comment>
<reference evidence="3" key="1">
    <citation type="journal article" date="2019" name="Int. J. Syst. Evol. Microbiol.">
        <title>The Global Catalogue of Microorganisms (GCM) 10K type strain sequencing project: providing services to taxonomists for standard genome sequencing and annotation.</title>
        <authorList>
            <consortium name="The Broad Institute Genomics Platform"/>
            <consortium name="The Broad Institute Genome Sequencing Center for Infectious Disease"/>
            <person name="Wu L."/>
            <person name="Ma J."/>
        </authorList>
    </citation>
    <scope>NUCLEOTIDE SEQUENCE [LARGE SCALE GENOMIC DNA]</scope>
    <source>
        <strain evidence="3">JCM 17906</strain>
    </source>
</reference>
<dbReference type="InterPro" id="IPR051162">
    <property type="entry name" value="T4SS_component"/>
</dbReference>
<accession>A0ABP8RCP8</accession>
<sequence length="625" mass="65652">MTELASGPAPRLLAVDCRRALAVSSAGEPDLPLFRAAASAAGVLLELPVPVRWTWTIQAGGGEPVSARFEVAGIDSASTELAVEAATAALGATLPWVSWADAPAQELSTLPVAADVVAGTASTEPADKAEAIWGPDLLLPFWRGVRNGPVPVRVTLSQRGLGIGVLAVSSTGPAAFVYANALAAALSRGPGELVAVPHRGDGEPLALTAVRAGRCLAAVGLLPGAWPSREAVPPASIVARLAARTPPHTVLFGGSGLGKTTLLEALVEDRLAAGRTTVVIDPHGDLAARAAVSAQALDQPASCVDFGDIEQPPRWNLTRPPMDADPREWATELLDSIQACWADADRQWFGPVFRRSMHSLLLPLILDPRGPWPLTRLPDIAAPRSPRSSEGPDWRTEVLARIGDPAVTRDLWEAVRMMDADRESHARTWLLSKLEPLLRHPGMRRVVETRDGTVDVDGIRSGRSLFVAAPASALGDEGATVVSLLVLRRIWGLVRREGPPSGGLDVVLDEAHRMPAGLCSELLAEGRKYGVQLRLASQSPSLLAPELRAALLTNAGTVATLRLGTQDAVHVASRLAALSRDELSTLPPHQVAVAVDGEVVIGAGPPGRGPDDGTQLRTAHRKSLG</sequence>
<proteinExistence type="predicted"/>
<evidence type="ECO:0000313" key="3">
    <source>
        <dbReference type="Proteomes" id="UP001501598"/>
    </source>
</evidence>
<dbReference type="EMBL" id="BAABGT010000002">
    <property type="protein sequence ID" value="GAA4535238.1"/>
    <property type="molecule type" value="Genomic_DNA"/>
</dbReference>
<gene>
    <name evidence="2" type="ORF">GCM10023175_00540</name>
</gene>
<dbReference type="Gene3D" id="3.40.50.300">
    <property type="entry name" value="P-loop containing nucleotide triphosphate hydrolases"/>
    <property type="match status" value="2"/>
</dbReference>
<name>A0ABP8RCP8_9PSEU</name>
<evidence type="ECO:0000256" key="1">
    <source>
        <dbReference type="SAM" id="MobiDB-lite"/>
    </source>
</evidence>
<dbReference type="PANTHER" id="PTHR30121">
    <property type="entry name" value="UNCHARACTERIZED PROTEIN YJGR-RELATED"/>
    <property type="match status" value="1"/>
</dbReference>
<dbReference type="PANTHER" id="PTHR30121:SF6">
    <property type="entry name" value="SLR6007 PROTEIN"/>
    <property type="match status" value="1"/>
</dbReference>
<organism evidence="2 3">
    <name type="scientific">Pseudonocardia xishanensis</name>
    <dbReference type="NCBI Taxonomy" id="630995"/>
    <lineage>
        <taxon>Bacteria</taxon>
        <taxon>Bacillati</taxon>
        <taxon>Actinomycetota</taxon>
        <taxon>Actinomycetes</taxon>
        <taxon>Pseudonocardiales</taxon>
        <taxon>Pseudonocardiaceae</taxon>
        <taxon>Pseudonocardia</taxon>
    </lineage>
</organism>
<protein>
    <recommendedName>
        <fullName evidence="4">AAA+ ATPase domain-containing protein</fullName>
    </recommendedName>
</protein>
<dbReference type="InterPro" id="IPR027417">
    <property type="entry name" value="P-loop_NTPase"/>
</dbReference>
<dbReference type="Proteomes" id="UP001501598">
    <property type="component" value="Unassembled WGS sequence"/>
</dbReference>
<evidence type="ECO:0000313" key="2">
    <source>
        <dbReference type="EMBL" id="GAA4535238.1"/>
    </source>
</evidence>
<evidence type="ECO:0008006" key="4">
    <source>
        <dbReference type="Google" id="ProtNLM"/>
    </source>
</evidence>
<keyword evidence="3" id="KW-1185">Reference proteome</keyword>
<feature type="region of interest" description="Disordered" evidence="1">
    <location>
        <begin position="603"/>
        <end position="625"/>
    </location>
</feature>